<organism evidence="11 12">
    <name type="scientific">Lyngbya aestuarii BL J</name>
    <dbReference type="NCBI Taxonomy" id="1348334"/>
    <lineage>
        <taxon>Bacteria</taxon>
        <taxon>Bacillati</taxon>
        <taxon>Cyanobacteriota</taxon>
        <taxon>Cyanophyceae</taxon>
        <taxon>Oscillatoriophycideae</taxon>
        <taxon>Oscillatoriales</taxon>
        <taxon>Microcoleaceae</taxon>
        <taxon>Lyngbya</taxon>
    </lineage>
</organism>
<evidence type="ECO:0000256" key="1">
    <source>
        <dbReference type="ARBA" id="ARBA00000439"/>
    </source>
</evidence>
<evidence type="ECO:0000256" key="4">
    <source>
        <dbReference type="ARBA" id="ARBA00020295"/>
    </source>
</evidence>
<dbReference type="EC" id="2.4.1.25" evidence="3 10"/>
<reference evidence="11 12" key="1">
    <citation type="journal article" date="2013" name="Front. Microbiol.">
        <title>Comparative genomic analyses of the cyanobacterium, Lyngbya aestuarii BL J, a powerful hydrogen producer.</title>
        <authorList>
            <person name="Kothari A."/>
            <person name="Vaughn M."/>
            <person name="Garcia-Pichel F."/>
        </authorList>
    </citation>
    <scope>NUCLEOTIDE SEQUENCE [LARGE SCALE GENOMIC DNA]</scope>
    <source>
        <strain evidence="11 12">BL J</strain>
    </source>
</reference>
<dbReference type="PANTHER" id="PTHR32438:SF5">
    <property type="entry name" value="4-ALPHA-GLUCANOTRANSFERASE DPE1, CHLOROPLASTIC_AMYLOPLASTIC"/>
    <property type="match status" value="1"/>
</dbReference>
<evidence type="ECO:0000256" key="3">
    <source>
        <dbReference type="ARBA" id="ARBA00012560"/>
    </source>
</evidence>
<accession>U7QF22</accession>
<dbReference type="Pfam" id="PF02446">
    <property type="entry name" value="Glyco_hydro_77"/>
    <property type="match status" value="1"/>
</dbReference>
<dbReference type="PANTHER" id="PTHR32438">
    <property type="entry name" value="4-ALPHA-GLUCANOTRANSFERASE DPE1, CHLOROPLASTIC/AMYLOPLASTIC"/>
    <property type="match status" value="1"/>
</dbReference>
<evidence type="ECO:0000256" key="9">
    <source>
        <dbReference type="ARBA" id="ARBA00031501"/>
    </source>
</evidence>
<dbReference type="OrthoDB" id="9811841at2"/>
<dbReference type="InterPro" id="IPR017853">
    <property type="entry name" value="GH"/>
</dbReference>
<dbReference type="GO" id="GO:0004134">
    <property type="term" value="F:4-alpha-glucanotransferase activity"/>
    <property type="evidence" value="ECO:0007669"/>
    <property type="project" value="UniProtKB-EC"/>
</dbReference>
<dbReference type="Proteomes" id="UP000017127">
    <property type="component" value="Unassembled WGS sequence"/>
</dbReference>
<dbReference type="AlphaFoldDB" id="U7QF22"/>
<sequence length="500" mass="56914">MPFPRSSGILLHPTSLPGRYGVGDVGPVAYQFVDFLRDSGQQLWQILPFGPTGFGNSPYLSYSAMAGNPLFISPDLLLEEELLTSQDLVNTPLFPVEQVDFDSVKAFKWDLFNKACQNFKKTLTQQDNEFEGFCRNKSYWLDDYALFMAIKEAHDGESWHKWDNDIARRQPEAIQQWRDKLADQVFFHKFLQFEFFRQWSKLKQYANEQGIQIFGDVAIYVAHDSADVWSHPDIFCLDGETGEASLMAGVPPDYFSATGQLWGNPVYNWERVQQNGFNWWLQRVQSILDCVDIMRIDHFRGLQAFWAVPQGETTAVNGYWIEAPGEALFNLLNEKLGQLPIIAEDLGLITPEVEALRDKFELPGMKILQFAFDSGPDNPYLPYNYSTPNWVAYTGTHDNDTTVGWFSERSLQAQARVMSYVGGTMGHGIHWDLIQVALASVANQAILPLQDVLGLGSEAKMNQPSTSEGNWSWRFLPGAITDEIRDRLRSLTETYGRLPR</sequence>
<dbReference type="NCBIfam" id="NF011079">
    <property type="entry name" value="PRK14508.1-2"/>
    <property type="match status" value="1"/>
</dbReference>
<name>U7QF22_9CYAN</name>
<dbReference type="NCBIfam" id="NF011080">
    <property type="entry name" value="PRK14508.1-3"/>
    <property type="match status" value="1"/>
</dbReference>
<keyword evidence="6 10" id="KW-0808">Transferase</keyword>
<dbReference type="EMBL" id="AUZM01000070">
    <property type="protein sequence ID" value="ERT05041.1"/>
    <property type="molecule type" value="Genomic_DNA"/>
</dbReference>
<comment type="similarity">
    <text evidence="2 10">Belongs to the disproportionating enzyme family.</text>
</comment>
<comment type="catalytic activity">
    <reaction evidence="1 10">
        <text>Transfers a segment of a (1-&gt;4)-alpha-D-glucan to a new position in an acceptor, which may be glucose or a (1-&gt;4)-alpha-D-glucan.</text>
        <dbReference type="EC" id="2.4.1.25"/>
    </reaction>
</comment>
<dbReference type="NCBIfam" id="TIGR00217">
    <property type="entry name" value="malQ"/>
    <property type="match status" value="1"/>
</dbReference>
<dbReference type="GO" id="GO:0005975">
    <property type="term" value="P:carbohydrate metabolic process"/>
    <property type="evidence" value="ECO:0007669"/>
    <property type="project" value="InterPro"/>
</dbReference>
<evidence type="ECO:0000256" key="10">
    <source>
        <dbReference type="RuleBase" id="RU361207"/>
    </source>
</evidence>
<dbReference type="PATRIC" id="fig|1348334.3.peg.4833"/>
<dbReference type="RefSeq" id="WP_023068707.1">
    <property type="nucleotide sequence ID" value="NZ_AUZM01000070.1"/>
</dbReference>
<protein>
    <recommendedName>
        <fullName evidence="4 10">4-alpha-glucanotransferase</fullName>
        <ecNumber evidence="3 10">2.4.1.25</ecNumber>
    </recommendedName>
    <alternativeName>
        <fullName evidence="8 10">Amylomaltase</fullName>
    </alternativeName>
    <alternativeName>
        <fullName evidence="9 10">Disproportionating enzyme</fullName>
    </alternativeName>
</protein>
<evidence type="ECO:0000256" key="2">
    <source>
        <dbReference type="ARBA" id="ARBA00005684"/>
    </source>
</evidence>
<dbReference type="Gene3D" id="3.20.20.80">
    <property type="entry name" value="Glycosidases"/>
    <property type="match status" value="1"/>
</dbReference>
<comment type="caution">
    <text evidence="11">The sequence shown here is derived from an EMBL/GenBank/DDBJ whole genome shotgun (WGS) entry which is preliminary data.</text>
</comment>
<evidence type="ECO:0000313" key="11">
    <source>
        <dbReference type="EMBL" id="ERT05041.1"/>
    </source>
</evidence>
<dbReference type="InterPro" id="IPR003385">
    <property type="entry name" value="Glyco_hydro_77"/>
</dbReference>
<keyword evidence="12" id="KW-1185">Reference proteome</keyword>
<keyword evidence="7 10" id="KW-0119">Carbohydrate metabolism</keyword>
<dbReference type="SUPFAM" id="SSF51445">
    <property type="entry name" value="(Trans)glycosidases"/>
    <property type="match status" value="1"/>
</dbReference>
<gene>
    <name evidence="11" type="ORF">M595_5016</name>
</gene>
<evidence type="ECO:0000256" key="5">
    <source>
        <dbReference type="ARBA" id="ARBA00022676"/>
    </source>
</evidence>
<keyword evidence="5 10" id="KW-0328">Glycosyltransferase</keyword>
<evidence type="ECO:0000256" key="6">
    <source>
        <dbReference type="ARBA" id="ARBA00022679"/>
    </source>
</evidence>
<evidence type="ECO:0000313" key="12">
    <source>
        <dbReference type="Proteomes" id="UP000017127"/>
    </source>
</evidence>
<evidence type="ECO:0000256" key="7">
    <source>
        <dbReference type="ARBA" id="ARBA00023277"/>
    </source>
</evidence>
<evidence type="ECO:0000256" key="8">
    <source>
        <dbReference type="ARBA" id="ARBA00031423"/>
    </source>
</evidence>
<proteinExistence type="inferred from homology"/>